<dbReference type="Gene3D" id="2.60.120.1130">
    <property type="match status" value="1"/>
</dbReference>
<protein>
    <submittedName>
        <fullName evidence="4">Transglutaminase superfamily protein</fullName>
    </submittedName>
</protein>
<feature type="chain" id="PRO_5020833466" evidence="1">
    <location>
        <begin position="21"/>
        <end position="625"/>
    </location>
</feature>
<organism evidence="4 5">
    <name type="scientific">Paludibacterium purpuratum</name>
    <dbReference type="NCBI Taxonomy" id="1144873"/>
    <lineage>
        <taxon>Bacteria</taxon>
        <taxon>Pseudomonadati</taxon>
        <taxon>Pseudomonadota</taxon>
        <taxon>Betaproteobacteria</taxon>
        <taxon>Neisseriales</taxon>
        <taxon>Chromobacteriaceae</taxon>
        <taxon>Paludibacterium</taxon>
    </lineage>
</organism>
<gene>
    <name evidence="4" type="ORF">DFP86_107160</name>
</gene>
<feature type="domain" description="Transglutaminase-like" evidence="2">
    <location>
        <begin position="254"/>
        <end position="331"/>
    </location>
</feature>
<dbReference type="InterPro" id="IPR038765">
    <property type="entry name" value="Papain-like_cys_pep_sf"/>
</dbReference>
<dbReference type="EMBL" id="SNZP01000007">
    <property type="protein sequence ID" value="TDR79794.1"/>
    <property type="molecule type" value="Genomic_DNA"/>
</dbReference>
<dbReference type="Pfam" id="PF01841">
    <property type="entry name" value="Transglut_core"/>
    <property type="match status" value="1"/>
</dbReference>
<accession>A0A4R7B559</accession>
<dbReference type="Gene3D" id="2.60.40.3140">
    <property type="match status" value="1"/>
</dbReference>
<reference evidence="4 5" key="1">
    <citation type="submission" date="2019-03" db="EMBL/GenBank/DDBJ databases">
        <title>Genomic Encyclopedia of Type Strains, Phase III (KMG-III): the genomes of soil and plant-associated and newly described type strains.</title>
        <authorList>
            <person name="Whitman W."/>
        </authorList>
    </citation>
    <scope>NUCLEOTIDE SEQUENCE [LARGE SCALE GENOMIC DNA]</scope>
    <source>
        <strain evidence="4 5">CECT 8976</strain>
    </source>
</reference>
<dbReference type="Proteomes" id="UP000295611">
    <property type="component" value="Unassembled WGS sequence"/>
</dbReference>
<dbReference type="RefSeq" id="WP_133680839.1">
    <property type="nucleotide sequence ID" value="NZ_SNZP01000007.1"/>
</dbReference>
<dbReference type="Gene3D" id="3.10.620.30">
    <property type="match status" value="1"/>
</dbReference>
<evidence type="ECO:0000313" key="5">
    <source>
        <dbReference type="Proteomes" id="UP000295611"/>
    </source>
</evidence>
<dbReference type="SUPFAM" id="SSF54001">
    <property type="entry name" value="Cysteine proteinases"/>
    <property type="match status" value="1"/>
</dbReference>
<dbReference type="InterPro" id="IPR024618">
    <property type="entry name" value="DUF3857"/>
</dbReference>
<evidence type="ECO:0000256" key="1">
    <source>
        <dbReference type="SAM" id="SignalP"/>
    </source>
</evidence>
<evidence type="ECO:0000259" key="2">
    <source>
        <dbReference type="Pfam" id="PF01841"/>
    </source>
</evidence>
<comment type="caution">
    <text evidence="4">The sequence shown here is derived from an EMBL/GenBank/DDBJ whole genome shotgun (WGS) entry which is preliminary data.</text>
</comment>
<feature type="signal peptide" evidence="1">
    <location>
        <begin position="1"/>
        <end position="20"/>
    </location>
</feature>
<sequence>MYRKWLSLIAFSLAALPALAADYTPSYTVLRSVAIYDVKPGGGYVEDVTEDLRVNTQAGVDDLSQYPIQFSTSQQSVEVLSAYTVSAAGKKIPVGKAGILQQQSSESANAPMFDDSKVMNVIFPALSAGAKVHVHFRRVVREPLFPGVFALQEYYSRNEDRESSDLVVHLPRSMTLQVEAIDVQGGEVTPIRPGYRSWHWQAGRNAAQAPESDAISEADYSPRIALSTLSGYDELARAYAARATSKAIVTPYLRQLADGITQGLTEPRAQAEALYRWVSNNIRYVAIYFGVGGVVPHDAEAVARALYGDCKDHVTLYQALLAAKGIKSSPVLINADQGWWLSRVAVPTGTFNHAINYLPQWNLFVDTTAQLAPFGILPDTEAGKTALVVDDGSGKSSLVKLPISSPQQDRVRIDSNLSLQPDGSLKGSSVISLAGVYDVMARSALSSIPPGGESEAAGKLLASRGLQGSGTLILGNMYDLSKPFGYRADLSLPDYVDLAGPTAVVLPTGGDSVVGLAAFVSWGGVQPGRRTPIMLDNGYYEETATLQLPAGIDVLALPRAVRTDSPLGSYVSDYRRVGHAVQVRRVLVLKDNAPVLTPERYPLLHQLVHAVARDLRAQILLQPAN</sequence>
<feature type="domain" description="DUF3857" evidence="3">
    <location>
        <begin position="45"/>
        <end position="202"/>
    </location>
</feature>
<dbReference type="AlphaFoldDB" id="A0A4R7B559"/>
<keyword evidence="5" id="KW-1185">Reference proteome</keyword>
<dbReference type="Pfam" id="PF12969">
    <property type="entry name" value="DUF3857"/>
    <property type="match status" value="1"/>
</dbReference>
<dbReference type="OrthoDB" id="8595007at2"/>
<dbReference type="InterPro" id="IPR002931">
    <property type="entry name" value="Transglutaminase-like"/>
</dbReference>
<evidence type="ECO:0000259" key="3">
    <source>
        <dbReference type="Pfam" id="PF12969"/>
    </source>
</evidence>
<proteinExistence type="predicted"/>
<keyword evidence="1" id="KW-0732">Signal</keyword>
<evidence type="ECO:0000313" key="4">
    <source>
        <dbReference type="EMBL" id="TDR79794.1"/>
    </source>
</evidence>
<name>A0A4R7B559_9NEIS</name>